<protein>
    <submittedName>
        <fullName evidence="3">Unannotated protein</fullName>
    </submittedName>
</protein>
<evidence type="ECO:0000313" key="3">
    <source>
        <dbReference type="EMBL" id="CAB4908485.1"/>
    </source>
</evidence>
<accession>A0A6J7GUZ4</accession>
<proteinExistence type="predicted"/>
<dbReference type="InterPro" id="IPR043128">
    <property type="entry name" value="Rev_trsase/Diguanyl_cyclase"/>
</dbReference>
<dbReference type="InterPro" id="IPR013656">
    <property type="entry name" value="PAS_4"/>
</dbReference>
<gene>
    <name evidence="3" type="ORF">UFOPK3564_01065</name>
</gene>
<organism evidence="3">
    <name type="scientific">freshwater metagenome</name>
    <dbReference type="NCBI Taxonomy" id="449393"/>
    <lineage>
        <taxon>unclassified sequences</taxon>
        <taxon>metagenomes</taxon>
        <taxon>ecological metagenomes</taxon>
    </lineage>
</organism>
<dbReference type="AlphaFoldDB" id="A0A6J7GUZ4"/>
<dbReference type="SUPFAM" id="SSF55785">
    <property type="entry name" value="PYP-like sensor domain (PAS domain)"/>
    <property type="match status" value="1"/>
</dbReference>
<dbReference type="Pfam" id="PF00990">
    <property type="entry name" value="GGDEF"/>
    <property type="match status" value="1"/>
</dbReference>
<evidence type="ECO:0000259" key="1">
    <source>
        <dbReference type="Pfam" id="PF00990"/>
    </source>
</evidence>
<name>A0A6J7GUZ4_9ZZZZ</name>
<feature type="domain" description="GGDEF" evidence="1">
    <location>
        <begin position="145"/>
        <end position="245"/>
    </location>
</feature>
<feature type="domain" description="PAS fold-4" evidence="2">
    <location>
        <begin position="22"/>
        <end position="135"/>
    </location>
</feature>
<evidence type="ECO:0000259" key="2">
    <source>
        <dbReference type="Pfam" id="PF08448"/>
    </source>
</evidence>
<dbReference type="Gene3D" id="3.30.450.20">
    <property type="entry name" value="PAS domain"/>
    <property type="match status" value="1"/>
</dbReference>
<dbReference type="EMBL" id="CAFBMK010000044">
    <property type="protein sequence ID" value="CAB4908485.1"/>
    <property type="molecule type" value="Genomic_DNA"/>
</dbReference>
<dbReference type="PANTHER" id="PTHR44757">
    <property type="entry name" value="DIGUANYLATE CYCLASE DGCP"/>
    <property type="match status" value="1"/>
</dbReference>
<dbReference type="InterPro" id="IPR052155">
    <property type="entry name" value="Biofilm_reg_signaling"/>
</dbReference>
<dbReference type="PANTHER" id="PTHR44757:SF2">
    <property type="entry name" value="BIOFILM ARCHITECTURE MAINTENANCE PROTEIN MBAA"/>
    <property type="match status" value="1"/>
</dbReference>
<dbReference type="Pfam" id="PF08448">
    <property type="entry name" value="PAS_4"/>
    <property type="match status" value="1"/>
</dbReference>
<sequence length="289" mass="30821">MKNGPSQSTQLPTLLAAVVGALDAVDDHVVVLDEQGRILHVNVAWQRFALDNGWEDPNWIGMDYVAASTVAGAGEQDDPISAGIRSVLDGERDTFAVEYDCHAPDELRWFRLRVRTLEVPGIGAVVTHTDITTRRLSERALERLATRDELTGLANRASVQGSVTHMLEEAREVGVVVVSMEDVTDPGMTLPDEVVARAAALLSELFPSPAVTGRYGQHQLVVAIAGLRADQLEEAREIVDVTMDTGMNAVVNLRTTVAAQIVGAEAADAAVLDGLVAQGRSDAAPDAQG</sequence>
<dbReference type="InterPro" id="IPR035965">
    <property type="entry name" value="PAS-like_dom_sf"/>
</dbReference>
<dbReference type="Gene3D" id="3.30.70.270">
    <property type="match status" value="1"/>
</dbReference>
<dbReference type="InterPro" id="IPR000160">
    <property type="entry name" value="GGDEF_dom"/>
</dbReference>
<reference evidence="3" key="1">
    <citation type="submission" date="2020-05" db="EMBL/GenBank/DDBJ databases">
        <authorList>
            <person name="Chiriac C."/>
            <person name="Salcher M."/>
            <person name="Ghai R."/>
            <person name="Kavagutti S V."/>
        </authorList>
    </citation>
    <scope>NUCLEOTIDE SEQUENCE</scope>
</reference>